<dbReference type="Proteomes" id="UP000051908">
    <property type="component" value="Unassembled WGS sequence"/>
</dbReference>
<dbReference type="EMBL" id="AZES01000058">
    <property type="protein sequence ID" value="KRL31213.1"/>
    <property type="molecule type" value="Genomic_DNA"/>
</dbReference>
<evidence type="ECO:0008006" key="4">
    <source>
        <dbReference type="Google" id="ProtNLM"/>
    </source>
</evidence>
<reference evidence="2 3" key="1">
    <citation type="journal article" date="2015" name="Genome Announc.">
        <title>Expanding the biotechnology potential of lactobacilli through comparative genomics of 213 strains and associated genera.</title>
        <authorList>
            <person name="Sun Z."/>
            <person name="Harris H.M."/>
            <person name="McCann A."/>
            <person name="Guo C."/>
            <person name="Argimon S."/>
            <person name="Zhang W."/>
            <person name="Yang X."/>
            <person name="Jeffery I.B."/>
            <person name="Cooney J.C."/>
            <person name="Kagawa T.F."/>
            <person name="Liu W."/>
            <person name="Song Y."/>
            <person name="Salvetti E."/>
            <person name="Wrobel A."/>
            <person name="Rasinkangas P."/>
            <person name="Parkhill J."/>
            <person name="Rea M.C."/>
            <person name="O'Sullivan O."/>
            <person name="Ritari J."/>
            <person name="Douillard F.P."/>
            <person name="Paul Ross R."/>
            <person name="Yang R."/>
            <person name="Briner A.E."/>
            <person name="Felis G.E."/>
            <person name="de Vos W.M."/>
            <person name="Barrangou R."/>
            <person name="Klaenhammer T.R."/>
            <person name="Caufield P.W."/>
            <person name="Cui Y."/>
            <person name="Zhang H."/>
            <person name="O'Toole P.W."/>
        </authorList>
    </citation>
    <scope>NUCLEOTIDE SEQUENCE [LARGE SCALE GENOMIC DNA]</scope>
    <source>
        <strain evidence="2 3">DSM 13238</strain>
    </source>
</reference>
<accession>A0A0R1PFK3</accession>
<evidence type="ECO:0000313" key="2">
    <source>
        <dbReference type="EMBL" id="KRL31213.1"/>
    </source>
</evidence>
<dbReference type="SUPFAM" id="SSF109797">
    <property type="entry name" value="Bacteriocin immunity protein-like"/>
    <property type="match status" value="1"/>
</dbReference>
<dbReference type="InterPro" id="IPR023130">
    <property type="entry name" value="Ta0600-like_sf"/>
</dbReference>
<keyword evidence="3" id="KW-1185">Reference proteome</keyword>
<dbReference type="AlphaFoldDB" id="A0A0R1PFK3"/>
<proteinExistence type="predicted"/>
<evidence type="ECO:0000256" key="1">
    <source>
        <dbReference type="ARBA" id="ARBA00023025"/>
    </source>
</evidence>
<dbReference type="PATRIC" id="fig|1122151.5.peg.2265"/>
<keyword evidence="1" id="KW-0079">Bacteriocin immunity</keyword>
<gene>
    <name evidence="2" type="ORF">FD33_GL002193</name>
</gene>
<name>A0A0R1PFK3_9LACO</name>
<comment type="caution">
    <text evidence="2">The sequence shown here is derived from an EMBL/GenBank/DDBJ whole genome shotgun (WGS) entry which is preliminary data.</text>
</comment>
<evidence type="ECO:0000313" key="3">
    <source>
        <dbReference type="Proteomes" id="UP000051908"/>
    </source>
</evidence>
<protein>
    <recommendedName>
        <fullName evidence="4">Bacteriocin immunity protein</fullName>
    </recommendedName>
</protein>
<organism evidence="2 3">
    <name type="scientific">Companilactobacillus paralimentarius DSM 13238 = JCM 10415</name>
    <dbReference type="NCBI Taxonomy" id="1122151"/>
    <lineage>
        <taxon>Bacteria</taxon>
        <taxon>Bacillati</taxon>
        <taxon>Bacillota</taxon>
        <taxon>Bacilli</taxon>
        <taxon>Lactobacillales</taxon>
        <taxon>Lactobacillaceae</taxon>
        <taxon>Companilactobacillus</taxon>
    </lineage>
</organism>
<dbReference type="Gene3D" id="1.20.1440.50">
    <property type="entry name" value="Ta0600-like"/>
    <property type="match status" value="1"/>
</dbReference>
<sequence length="112" mass="12847">MKEDAILTNKSLFELIDEAYQEDLSNQPKEYKKGLLESAQELKSGTSGLDVCLKIYQLYHDNFIVPMTLPKKNRVLYQFVKDKLNNLDQKTMRDVNLGYGLGATHFTFGPLN</sequence>
<dbReference type="GO" id="GO:0030153">
    <property type="term" value="P:bacteriocin immunity"/>
    <property type="evidence" value="ECO:0007669"/>
    <property type="project" value="UniProtKB-KW"/>
</dbReference>